<evidence type="ECO:0000259" key="3">
    <source>
        <dbReference type="Pfam" id="PF06276"/>
    </source>
</evidence>
<feature type="domain" description="Aerobactin siderophore biosynthesis IucA/IucC-like C-terminal" evidence="3">
    <location>
        <begin position="402"/>
        <end position="566"/>
    </location>
</feature>
<dbReference type="Proteomes" id="UP000093336">
    <property type="component" value="Unassembled WGS sequence"/>
</dbReference>
<proteinExistence type="inferred from homology"/>
<dbReference type="RefSeq" id="WP_058449610.1">
    <property type="nucleotide sequence ID" value="NZ_CAAAJF010000008.1"/>
</dbReference>
<dbReference type="EMBL" id="LYOZ01000026">
    <property type="protein sequence ID" value="OCH97729.1"/>
    <property type="molecule type" value="Genomic_DNA"/>
</dbReference>
<name>A0A0W0UI06_9GAMM</name>
<dbReference type="STRING" id="455.Ljam_1691"/>
<dbReference type="PATRIC" id="fig|455.5.peg.1783"/>
<evidence type="ECO:0000313" key="4">
    <source>
        <dbReference type="EMBL" id="KTD07496.1"/>
    </source>
</evidence>
<reference evidence="4 6" key="1">
    <citation type="submission" date="2015-11" db="EMBL/GenBank/DDBJ databases">
        <title>Genomic analysis of 38 Legionella species identifies large and diverse effector repertoires.</title>
        <authorList>
            <person name="Burstein D."/>
            <person name="Amaro F."/>
            <person name="Zusman T."/>
            <person name="Lifshitz Z."/>
            <person name="Cohen O."/>
            <person name="Gilbert J.A."/>
            <person name="Pupko T."/>
            <person name="Shuman H.A."/>
            <person name="Segal G."/>
        </authorList>
    </citation>
    <scope>NUCLEOTIDE SEQUENCE [LARGE SCALE GENOMIC DNA]</scope>
    <source>
        <strain evidence="4 6">JA-26-G1-E2</strain>
    </source>
</reference>
<evidence type="ECO:0000313" key="7">
    <source>
        <dbReference type="Proteomes" id="UP000093336"/>
    </source>
</evidence>
<dbReference type="Pfam" id="PF04183">
    <property type="entry name" value="IucA_IucC"/>
    <property type="match status" value="1"/>
</dbReference>
<dbReference type="Pfam" id="PF06276">
    <property type="entry name" value="FhuF"/>
    <property type="match status" value="1"/>
</dbReference>
<protein>
    <submittedName>
        <fullName evidence="4">FrgA protein</fullName>
    </submittedName>
</protein>
<dbReference type="PANTHER" id="PTHR34384">
    <property type="entry name" value="L-2,3-DIAMINOPROPANOATE--CITRATE LIGASE"/>
    <property type="match status" value="1"/>
</dbReference>
<dbReference type="AlphaFoldDB" id="A0A0W0UI06"/>
<organism evidence="4 6">
    <name type="scientific">Legionella jamestowniensis</name>
    <dbReference type="NCBI Taxonomy" id="455"/>
    <lineage>
        <taxon>Bacteria</taxon>
        <taxon>Pseudomonadati</taxon>
        <taxon>Pseudomonadota</taxon>
        <taxon>Gammaproteobacteria</taxon>
        <taxon>Legionellales</taxon>
        <taxon>Legionellaceae</taxon>
        <taxon>Legionella</taxon>
    </lineage>
</organism>
<reference evidence="5 7" key="2">
    <citation type="submission" date="2016-05" db="EMBL/GenBank/DDBJ databases">
        <authorList>
            <person name="Prochazka B."/>
            <person name="Indra A."/>
            <person name="Hasenberger P."/>
            <person name="Blaschitz M."/>
            <person name="Wagner L."/>
            <person name="Wewalka G."/>
            <person name="Sorschag S."/>
            <person name="Schmid D."/>
            <person name="Ruppitsch W."/>
        </authorList>
    </citation>
    <scope>NUCLEOTIDE SEQUENCE [LARGE SCALE GENOMIC DNA]</scope>
    <source>
        <strain evidence="5 7">974010_12</strain>
    </source>
</reference>
<comment type="caution">
    <text evidence="4">The sequence shown here is derived from an EMBL/GenBank/DDBJ whole genome shotgun (WGS) entry which is preliminary data.</text>
</comment>
<comment type="similarity">
    <text evidence="1">Belongs to the IucA/IucC family.</text>
</comment>
<gene>
    <name evidence="4" type="primary">frgA</name>
    <name evidence="5" type="ORF">A8135_02515</name>
    <name evidence="4" type="ORF">Ljam_1691</name>
</gene>
<evidence type="ECO:0000313" key="6">
    <source>
        <dbReference type="Proteomes" id="UP000054715"/>
    </source>
</evidence>
<evidence type="ECO:0000313" key="5">
    <source>
        <dbReference type="EMBL" id="OCH97729.1"/>
    </source>
</evidence>
<dbReference type="Proteomes" id="UP000054715">
    <property type="component" value="Unassembled WGS sequence"/>
</dbReference>
<accession>A0A0W0UI06</accession>
<dbReference type="EMBL" id="LNYG01000013">
    <property type="protein sequence ID" value="KTD07496.1"/>
    <property type="molecule type" value="Genomic_DNA"/>
</dbReference>
<sequence length="578" mass="67351">MALAYGDFHALTHQLRFMLFEIGIGLPQRTVEYFIGQAHRECLKRLQHTASLERLITSSINSHHIHDFIDQLQEQLKQQQPASRFFNWQALKHELDETVANEAMAQAYRQCWQLELSKQAKGFSNFWEWLCEKNVTETVQFLEQWGCLGQLFHPNFRTKIGFSRREVLQYSPEFNAQFSLHWCALHQRQAYFAAHGLDYKRLMAEQFPKEYQLWQSQLLFKHYDPEHYLPLPLHPWQWRNQIQHPFSQLIDSKDLILLPHLQLVRPSMSFHTVMPQTAANACYLKLAMAVQTTSTRHLISQDIMDGGPRLSPWINHLLEKHGHYQQSLFITADKAGLRVNHATVPESHGEQLAVILRENPLSKQKNGQIPVPLGALFAQSPLSGKPLLIDILDSSNLSPDVYFRNYCQKLLTGQLHLLLNYGIVLETHSQNVFIVFDNHRPSALIIRDLENASLCLHRLYGDVEKPKLSSESKIVTNNLTELGNRFVHGNFQSNLAPWINTLNHHYGFATNKLWQIVREELRKLLDNFASEINSELLNFFKDQLLVKEWQHTPLLTMRLHKDNKNYTAFPIFNPLSQR</sequence>
<dbReference type="PANTHER" id="PTHR34384:SF5">
    <property type="entry name" value="L-2,3-DIAMINOPROPANOATE--CITRATE LIGASE"/>
    <property type="match status" value="1"/>
</dbReference>
<evidence type="ECO:0000259" key="2">
    <source>
        <dbReference type="Pfam" id="PF04183"/>
    </source>
</evidence>
<evidence type="ECO:0000256" key="1">
    <source>
        <dbReference type="ARBA" id="ARBA00007832"/>
    </source>
</evidence>
<dbReference type="GO" id="GO:0019290">
    <property type="term" value="P:siderophore biosynthetic process"/>
    <property type="evidence" value="ECO:0007669"/>
    <property type="project" value="InterPro"/>
</dbReference>
<dbReference type="InterPro" id="IPR007310">
    <property type="entry name" value="Aerobactin_biosyn_IucA/IucC_N"/>
</dbReference>
<dbReference type="InterPro" id="IPR022770">
    <property type="entry name" value="IucA/IucC-like_C"/>
</dbReference>
<dbReference type="InterPro" id="IPR037455">
    <property type="entry name" value="LucA/IucC-like"/>
</dbReference>
<feature type="domain" description="Aerobactin siderophore biosynthesis IucA/IucC N-terminal" evidence="2">
    <location>
        <begin position="139"/>
        <end position="378"/>
    </location>
</feature>
<keyword evidence="7" id="KW-1185">Reference proteome</keyword>
<dbReference type="Gene3D" id="1.10.510.40">
    <property type="match status" value="1"/>
</dbReference>
<dbReference type="GO" id="GO:0016881">
    <property type="term" value="F:acid-amino acid ligase activity"/>
    <property type="evidence" value="ECO:0007669"/>
    <property type="project" value="UniProtKB-ARBA"/>
</dbReference>